<dbReference type="Proteomes" id="UP000242757">
    <property type="component" value="Unassembled WGS sequence"/>
</dbReference>
<evidence type="ECO:0000256" key="1">
    <source>
        <dbReference type="SAM" id="Coils"/>
    </source>
</evidence>
<gene>
    <name evidence="2" type="ORF">B6S08_12815</name>
</gene>
<evidence type="ECO:0000313" key="3">
    <source>
        <dbReference type="Proteomes" id="UP000242757"/>
    </source>
</evidence>
<proteinExistence type="predicted"/>
<dbReference type="EMBL" id="NBIM01000004">
    <property type="protein sequence ID" value="OXY81364.1"/>
    <property type="molecule type" value="Genomic_DNA"/>
</dbReference>
<dbReference type="AlphaFoldDB" id="A0A233RD98"/>
<comment type="caution">
    <text evidence="2">The sequence shown here is derived from an EMBL/GenBank/DDBJ whole genome shotgun (WGS) entry which is preliminary data.</text>
</comment>
<keyword evidence="3" id="KW-1185">Reference proteome</keyword>
<dbReference type="RefSeq" id="WP_094201200.1">
    <property type="nucleotide sequence ID" value="NZ_NBIM01000004.1"/>
</dbReference>
<dbReference type="OrthoDB" id="6636354at2"/>
<evidence type="ECO:0000313" key="2">
    <source>
        <dbReference type="EMBL" id="OXY81364.1"/>
    </source>
</evidence>
<reference evidence="2 3" key="1">
    <citation type="submission" date="2017-08" db="EMBL/GenBank/DDBJ databases">
        <title>A Genome Sequence of Oceanimonas doudoroffii ATCC 27123T.</title>
        <authorList>
            <person name="Brennan M.A."/>
            <person name="Maclea K.S."/>
            <person name="Mcclelland W.D."/>
            <person name="Trachtenberg A.M."/>
        </authorList>
    </citation>
    <scope>NUCLEOTIDE SEQUENCE [LARGE SCALE GENOMIC DNA]</scope>
    <source>
        <strain evidence="2 3">ATCC 27123</strain>
    </source>
</reference>
<name>A0A233RD98_9GAMM</name>
<protein>
    <submittedName>
        <fullName evidence="2">Uncharacterized protein</fullName>
    </submittedName>
</protein>
<feature type="coiled-coil region" evidence="1">
    <location>
        <begin position="70"/>
        <end position="104"/>
    </location>
</feature>
<sequence length="139" mass="16212">MKSTERSAIAAEKALLELISEGAKVSQHAVEKRAGLANGALNYNHSRYKEIKGRIAKSKEINSPALEVESKESKEQIRKERDLKNKYRKQRDELRDLLRISEGERLELVYQLYHIQKYLEHLERHGVVDKNVLEFNLKK</sequence>
<accession>A0A233RD98</accession>
<keyword evidence="1" id="KW-0175">Coiled coil</keyword>
<organism evidence="2 3">
    <name type="scientific">Oceanimonas doudoroffii</name>
    <dbReference type="NCBI Taxonomy" id="84158"/>
    <lineage>
        <taxon>Bacteria</taxon>
        <taxon>Pseudomonadati</taxon>
        <taxon>Pseudomonadota</taxon>
        <taxon>Gammaproteobacteria</taxon>
        <taxon>Aeromonadales</taxon>
        <taxon>Aeromonadaceae</taxon>
        <taxon>Oceanimonas</taxon>
    </lineage>
</organism>